<protein>
    <submittedName>
        <fullName evidence="1">Uncharacterized protein</fullName>
    </submittedName>
</protein>
<evidence type="ECO:0000313" key="1">
    <source>
        <dbReference type="EMBL" id="KAF8399815.1"/>
    </source>
</evidence>
<comment type="caution">
    <text evidence="1">The sequence shown here is derived from an EMBL/GenBank/DDBJ whole genome shotgun (WGS) entry which is preliminary data.</text>
</comment>
<accession>A0A834Z3I9</accession>
<name>A0A834Z3I9_TETSI</name>
<organism evidence="1 2">
    <name type="scientific">Tetracentron sinense</name>
    <name type="common">Spur-leaf</name>
    <dbReference type="NCBI Taxonomy" id="13715"/>
    <lineage>
        <taxon>Eukaryota</taxon>
        <taxon>Viridiplantae</taxon>
        <taxon>Streptophyta</taxon>
        <taxon>Embryophyta</taxon>
        <taxon>Tracheophyta</taxon>
        <taxon>Spermatophyta</taxon>
        <taxon>Magnoliopsida</taxon>
        <taxon>Trochodendrales</taxon>
        <taxon>Trochodendraceae</taxon>
        <taxon>Tetracentron</taxon>
    </lineage>
</organism>
<keyword evidence="2" id="KW-1185">Reference proteome</keyword>
<dbReference type="OrthoDB" id="1906820at2759"/>
<dbReference type="EMBL" id="JABCRI010000010">
    <property type="protein sequence ID" value="KAF8399815.1"/>
    <property type="molecule type" value="Genomic_DNA"/>
</dbReference>
<evidence type="ECO:0000313" key="2">
    <source>
        <dbReference type="Proteomes" id="UP000655225"/>
    </source>
</evidence>
<reference evidence="1 2" key="1">
    <citation type="submission" date="2020-04" db="EMBL/GenBank/DDBJ databases">
        <title>Plant Genome Project.</title>
        <authorList>
            <person name="Zhang R.-G."/>
        </authorList>
    </citation>
    <scope>NUCLEOTIDE SEQUENCE [LARGE SCALE GENOMIC DNA]</scope>
    <source>
        <strain evidence="1">YNK0</strain>
        <tissue evidence="1">Leaf</tissue>
    </source>
</reference>
<gene>
    <name evidence="1" type="ORF">HHK36_015686</name>
</gene>
<proteinExistence type="predicted"/>
<dbReference type="Proteomes" id="UP000655225">
    <property type="component" value="Unassembled WGS sequence"/>
</dbReference>
<sequence length="162" mass="17815">MENEMPSACNSFSLEMHERISDRHLHLYLSSPPLSPAILSFRRVTADIPARFHPFADPHLRSRFSFSSDELHIVSAIPSPELVPPVQVKSSAAPHVPPVSCPAGSSTPVNPKFTYPLFSQVTEALAIRHGLMLAREYGMDPLMVESDAKVLLDALSCPDDVE</sequence>
<dbReference type="AlphaFoldDB" id="A0A834Z3I9"/>